<dbReference type="OrthoDB" id="5675912at2"/>
<name>A0A1S2V3P0_9PSED</name>
<proteinExistence type="predicted"/>
<evidence type="ECO:0000313" key="3">
    <source>
        <dbReference type="Proteomes" id="UP000181661"/>
    </source>
</evidence>
<dbReference type="Pfam" id="PF05565">
    <property type="entry name" value="Sipho_Gp157"/>
    <property type="match status" value="1"/>
</dbReference>
<evidence type="ECO:0000313" key="1">
    <source>
        <dbReference type="EMBL" id="OIN53372.1"/>
    </source>
</evidence>
<reference evidence="2 4" key="2">
    <citation type="submission" date="2016-10" db="EMBL/GenBank/DDBJ databases">
        <authorList>
            <person name="Varghese N."/>
            <person name="Submissions S."/>
        </authorList>
    </citation>
    <scope>NUCLEOTIDE SEQUENCE [LARGE SCALE GENOMIC DNA]</scope>
    <source>
        <strain evidence="2 4">BS2773</strain>
    </source>
</reference>
<accession>A0A1S2V3P0</accession>
<protein>
    <submittedName>
        <fullName evidence="2">Virus Gp157</fullName>
    </submittedName>
</protein>
<gene>
    <name evidence="1" type="ORF">BFL40_10435</name>
    <name evidence="2" type="ORF">SAMN04515675_6090</name>
</gene>
<dbReference type="Proteomes" id="UP000181661">
    <property type="component" value="Unassembled WGS sequence"/>
</dbReference>
<dbReference type="Proteomes" id="UP000182179">
    <property type="component" value="Unassembled WGS sequence"/>
</dbReference>
<sequence length="187" mass="21084">MTQLYTLTGKLAELQAMADTDDEGLKEALQHAMEEIQGEFSDKAESVVMLSLNIQGDIDAIEKEVDRLNELKRIRKNTVGKLDEYLRNNMEAADIKTIRRPLFTITLALAPEKVIVDKEDDIPDDFIDTKTVFSPDKRAIATKLKEIRDHNAAVRKSMAAGEDAEHDLLPEPAWAHLERGDSTIRIK</sequence>
<organism evidence="1 3">
    <name type="scientific">Pseudomonas costantinii</name>
    <dbReference type="NCBI Taxonomy" id="168469"/>
    <lineage>
        <taxon>Bacteria</taxon>
        <taxon>Pseudomonadati</taxon>
        <taxon>Pseudomonadota</taxon>
        <taxon>Gammaproteobacteria</taxon>
        <taxon>Pseudomonadales</taxon>
        <taxon>Pseudomonadaceae</taxon>
        <taxon>Pseudomonas</taxon>
    </lineage>
</organism>
<dbReference type="AlphaFoldDB" id="A0A1S2V3P0"/>
<keyword evidence="4" id="KW-1185">Reference proteome</keyword>
<reference evidence="1 3" key="1">
    <citation type="submission" date="2016-08" db="EMBL/GenBank/DDBJ databases">
        <title>Draft genome sequence of Pseudomonas costantinii LMG 22119, type strain isolated from cultivated mushroom (Agaricus bisporus) sporophores.</title>
        <authorList>
            <person name="Tambong J.T."/>
        </authorList>
    </citation>
    <scope>NUCLEOTIDE SEQUENCE [LARGE SCALE GENOMIC DNA]</scope>
    <source>
        <strain evidence="1 3">LMG 22119</strain>
    </source>
</reference>
<evidence type="ECO:0000313" key="2">
    <source>
        <dbReference type="EMBL" id="SEE53536.1"/>
    </source>
</evidence>
<comment type="caution">
    <text evidence="1">The sequence shown here is derived from an EMBL/GenBank/DDBJ whole genome shotgun (WGS) entry which is preliminary data.</text>
</comment>
<dbReference type="RefSeq" id="WP_071483907.1">
    <property type="nucleotide sequence ID" value="NZ_FNTS01000002.1"/>
</dbReference>
<dbReference type="InterPro" id="IPR008840">
    <property type="entry name" value="Sipho_Gp157"/>
</dbReference>
<dbReference type="EMBL" id="FNTS01000002">
    <property type="protein sequence ID" value="SEE53536.1"/>
    <property type="molecule type" value="Genomic_DNA"/>
</dbReference>
<evidence type="ECO:0000313" key="4">
    <source>
        <dbReference type="Proteomes" id="UP000182179"/>
    </source>
</evidence>
<dbReference type="EMBL" id="MDDR01000019">
    <property type="protein sequence ID" value="OIN53372.1"/>
    <property type="molecule type" value="Genomic_DNA"/>
</dbReference>